<evidence type="ECO:0000313" key="1">
    <source>
        <dbReference type="EMBL" id="KKN85453.1"/>
    </source>
</evidence>
<sequence>NQGVYSHEAEFTIVGVPYFEDPDNFWRALEALVPRAQYPENMYLLMHQMVWPENSFIQDDLNFIDDRLKPFKWIFNGHVHHPSMVCNNFINVGSPMHRDASDIAVAKGLWLLDTDNGELPAFWDTTKRNPQYIRRPYGYKLDDWMKEQYVVWYHPEDMKKKKKDTFDASKFNTQKVGPMEILNNFLDVNADTLEFPKADLQGVATKYFE</sequence>
<gene>
    <name evidence="1" type="ORF">LCGC14_0277720</name>
</gene>
<organism evidence="1">
    <name type="scientific">marine sediment metagenome</name>
    <dbReference type="NCBI Taxonomy" id="412755"/>
    <lineage>
        <taxon>unclassified sequences</taxon>
        <taxon>metagenomes</taxon>
        <taxon>ecological metagenomes</taxon>
    </lineage>
</organism>
<reference evidence="1" key="1">
    <citation type="journal article" date="2015" name="Nature">
        <title>Complex archaea that bridge the gap between prokaryotes and eukaryotes.</title>
        <authorList>
            <person name="Spang A."/>
            <person name="Saw J.H."/>
            <person name="Jorgensen S.L."/>
            <person name="Zaremba-Niedzwiedzka K."/>
            <person name="Martijn J."/>
            <person name="Lind A.E."/>
            <person name="van Eijk R."/>
            <person name="Schleper C."/>
            <person name="Guy L."/>
            <person name="Ettema T.J."/>
        </authorList>
    </citation>
    <scope>NUCLEOTIDE SEQUENCE</scope>
</reference>
<evidence type="ECO:0008006" key="2">
    <source>
        <dbReference type="Google" id="ProtNLM"/>
    </source>
</evidence>
<comment type="caution">
    <text evidence="1">The sequence shown here is derived from an EMBL/GenBank/DDBJ whole genome shotgun (WGS) entry which is preliminary data.</text>
</comment>
<protein>
    <recommendedName>
        <fullName evidence="2">Calcineurin-like phosphoesterase domain-containing protein</fullName>
    </recommendedName>
</protein>
<dbReference type="EMBL" id="LAZR01000158">
    <property type="protein sequence ID" value="KKN85453.1"/>
    <property type="molecule type" value="Genomic_DNA"/>
</dbReference>
<accession>A0A0F9X1Z6</accession>
<dbReference type="Gene3D" id="3.60.21.10">
    <property type="match status" value="1"/>
</dbReference>
<dbReference type="AlphaFoldDB" id="A0A0F9X1Z6"/>
<feature type="non-terminal residue" evidence="1">
    <location>
        <position position="1"/>
    </location>
</feature>
<dbReference type="InterPro" id="IPR029052">
    <property type="entry name" value="Metallo-depent_PP-like"/>
</dbReference>
<name>A0A0F9X1Z6_9ZZZZ</name>
<proteinExistence type="predicted"/>
<dbReference type="SUPFAM" id="SSF56300">
    <property type="entry name" value="Metallo-dependent phosphatases"/>
    <property type="match status" value="1"/>
</dbReference>